<dbReference type="GO" id="GO:0000428">
    <property type="term" value="C:DNA-directed RNA polymerase complex"/>
    <property type="evidence" value="ECO:0007669"/>
    <property type="project" value="UniProtKB-KW"/>
</dbReference>
<evidence type="ECO:0000256" key="1">
    <source>
        <dbReference type="ARBA" id="ARBA00009828"/>
    </source>
</evidence>
<keyword evidence="2 9" id="KW-0240">DNA-directed RNA polymerase</keyword>
<keyword evidence="5" id="KW-0804">Transcription</keyword>
<protein>
    <recommendedName>
        <fullName evidence="6">RNAP delta factor</fullName>
    </recommendedName>
</protein>
<evidence type="ECO:0000313" key="10">
    <source>
        <dbReference type="Proteomes" id="UP000461880"/>
    </source>
</evidence>
<feature type="compositionally biased region" description="Acidic residues" evidence="7">
    <location>
        <begin position="108"/>
        <end position="135"/>
    </location>
</feature>
<evidence type="ECO:0000259" key="8">
    <source>
        <dbReference type="PROSITE" id="PS51913"/>
    </source>
</evidence>
<dbReference type="AlphaFoldDB" id="A0A7X2NSZ3"/>
<evidence type="ECO:0000313" key="9">
    <source>
        <dbReference type="EMBL" id="MSS58994.1"/>
    </source>
</evidence>
<organism evidence="9 10">
    <name type="scientific">Stecheria intestinalis</name>
    <dbReference type="NCBI Taxonomy" id="2606630"/>
    <lineage>
        <taxon>Bacteria</taxon>
        <taxon>Bacillati</taxon>
        <taxon>Bacillota</taxon>
        <taxon>Erysipelotrichia</taxon>
        <taxon>Erysipelotrichales</taxon>
        <taxon>Erysipelotrichaceae</taxon>
        <taxon>Stecheria</taxon>
    </lineage>
</organism>
<dbReference type="NCBIfam" id="TIGR04567">
    <property type="entry name" value="RNAP_delt_lowGC"/>
    <property type="match status" value="1"/>
</dbReference>
<proteinExistence type="inferred from homology"/>
<comment type="caution">
    <text evidence="9">The sequence shown here is derived from an EMBL/GenBank/DDBJ whole genome shotgun (WGS) entry which is preliminary data.</text>
</comment>
<dbReference type="InterPro" id="IPR007759">
    <property type="entry name" value="Asxl_HARE-HTH"/>
</dbReference>
<dbReference type="PROSITE" id="PS51913">
    <property type="entry name" value="HTH_HARE"/>
    <property type="match status" value="1"/>
</dbReference>
<dbReference type="InterPro" id="IPR038087">
    <property type="entry name" value="RNAP_delta_N_dom_sf"/>
</dbReference>
<keyword evidence="10" id="KW-1185">Reference proteome</keyword>
<dbReference type="Proteomes" id="UP000461880">
    <property type="component" value="Unassembled WGS sequence"/>
</dbReference>
<evidence type="ECO:0000256" key="7">
    <source>
        <dbReference type="SAM" id="MobiDB-lite"/>
    </source>
</evidence>
<accession>A0A7X2NSZ3</accession>
<evidence type="ECO:0000256" key="6">
    <source>
        <dbReference type="ARBA" id="ARBA00031937"/>
    </source>
</evidence>
<keyword evidence="3 9" id="KW-0808">Transferase</keyword>
<dbReference type="InterPro" id="IPR029757">
    <property type="entry name" value="RpoE"/>
</dbReference>
<dbReference type="Gene3D" id="1.10.10.1250">
    <property type="entry name" value="RNA polymerase, subunit delta, N-terminal domain"/>
    <property type="match status" value="1"/>
</dbReference>
<gene>
    <name evidence="9" type="primary">rpoE</name>
    <name evidence="9" type="ORF">FYJ51_08755</name>
</gene>
<dbReference type="EMBL" id="VUMN01000021">
    <property type="protein sequence ID" value="MSS58994.1"/>
    <property type="molecule type" value="Genomic_DNA"/>
</dbReference>
<sequence>MLDSIHVRRYILRRCELRRILYRYMSTKKTLTDYAFDILSAAGKSAAFNDLFEAAAEAAGIPESMKKVKKRKLYGELNDDSRFVSLPGNVWDLKNRVKFEDTQHNLDFEDDNDDDDDDMSLEDSDEDEKENELDVPGERIEY</sequence>
<comment type="similarity">
    <text evidence="1">Belongs to the RpoE family.</text>
</comment>
<feature type="region of interest" description="Disordered" evidence="7">
    <location>
        <begin position="104"/>
        <end position="142"/>
    </location>
</feature>
<dbReference type="GO" id="GO:0016779">
    <property type="term" value="F:nucleotidyltransferase activity"/>
    <property type="evidence" value="ECO:0007669"/>
    <property type="project" value="UniProtKB-KW"/>
</dbReference>
<dbReference type="GO" id="GO:0006355">
    <property type="term" value="P:regulation of DNA-templated transcription"/>
    <property type="evidence" value="ECO:0007669"/>
    <property type="project" value="InterPro"/>
</dbReference>
<name>A0A7X2NSZ3_9FIRM</name>
<evidence type="ECO:0000256" key="4">
    <source>
        <dbReference type="ARBA" id="ARBA00022695"/>
    </source>
</evidence>
<evidence type="ECO:0000256" key="3">
    <source>
        <dbReference type="ARBA" id="ARBA00022679"/>
    </source>
</evidence>
<feature type="domain" description="HTH HARE-type" evidence="8">
    <location>
        <begin position="29"/>
        <end position="96"/>
    </location>
</feature>
<evidence type="ECO:0000256" key="2">
    <source>
        <dbReference type="ARBA" id="ARBA00022478"/>
    </source>
</evidence>
<evidence type="ECO:0000256" key="5">
    <source>
        <dbReference type="ARBA" id="ARBA00023163"/>
    </source>
</evidence>
<dbReference type="GO" id="GO:0006351">
    <property type="term" value="P:DNA-templated transcription"/>
    <property type="evidence" value="ECO:0007669"/>
    <property type="project" value="InterPro"/>
</dbReference>
<keyword evidence="4 9" id="KW-0548">Nucleotidyltransferase</keyword>
<reference evidence="9 10" key="1">
    <citation type="submission" date="2019-08" db="EMBL/GenBank/DDBJ databases">
        <title>In-depth cultivation of the pig gut microbiome towards novel bacterial diversity and tailored functional studies.</title>
        <authorList>
            <person name="Wylensek D."/>
            <person name="Hitch T.C.A."/>
            <person name="Clavel T."/>
        </authorList>
    </citation>
    <scope>NUCLEOTIDE SEQUENCE [LARGE SCALE GENOMIC DNA]</scope>
    <source>
        <strain evidence="9 10">Oil+RF-744-GAM-WT-6</strain>
    </source>
</reference>